<dbReference type="AlphaFoldDB" id="A0A1W1W1B4"/>
<reference evidence="2 3" key="1">
    <citation type="submission" date="2017-04" db="EMBL/GenBank/DDBJ databases">
        <authorList>
            <person name="Afonso C.L."/>
            <person name="Miller P.J."/>
            <person name="Scott M.A."/>
            <person name="Spackman E."/>
            <person name="Goraichik I."/>
            <person name="Dimitrov K.M."/>
            <person name="Suarez D.L."/>
            <person name="Swayne D.E."/>
        </authorList>
    </citation>
    <scope>NUCLEOTIDE SEQUENCE [LARGE SCALE GENOMIC DNA]</scope>
    <source>
        <strain evidence="2 3">DSM 11622</strain>
    </source>
</reference>
<keyword evidence="1" id="KW-0812">Transmembrane</keyword>
<organism evidence="2 3">
    <name type="scientific">Hymenobacter roseosalivarius DSM 11622</name>
    <dbReference type="NCBI Taxonomy" id="645990"/>
    <lineage>
        <taxon>Bacteria</taxon>
        <taxon>Pseudomonadati</taxon>
        <taxon>Bacteroidota</taxon>
        <taxon>Cytophagia</taxon>
        <taxon>Cytophagales</taxon>
        <taxon>Hymenobacteraceae</taxon>
        <taxon>Hymenobacter</taxon>
    </lineage>
</organism>
<keyword evidence="3" id="KW-1185">Reference proteome</keyword>
<gene>
    <name evidence="2" type="ORF">SAMN00120144_0185</name>
</gene>
<dbReference type="STRING" id="645990.SAMN00120144_0185"/>
<sequence length="37" mass="3943">MSPKHLDRIGTVGVLLFGLGLTALGYGSFELFGGWTM</sequence>
<keyword evidence="1" id="KW-0472">Membrane</keyword>
<protein>
    <submittedName>
        <fullName evidence="2">Uncharacterized protein</fullName>
    </submittedName>
</protein>
<name>A0A1W1W1B4_9BACT</name>
<dbReference type="EMBL" id="FWWW01000091">
    <property type="protein sequence ID" value="SMB99419.1"/>
    <property type="molecule type" value="Genomic_DNA"/>
</dbReference>
<keyword evidence="1" id="KW-1133">Transmembrane helix</keyword>
<evidence type="ECO:0000313" key="3">
    <source>
        <dbReference type="Proteomes" id="UP000192266"/>
    </source>
</evidence>
<evidence type="ECO:0000256" key="1">
    <source>
        <dbReference type="SAM" id="Phobius"/>
    </source>
</evidence>
<accession>A0A1W1W1B4</accession>
<evidence type="ECO:0000313" key="2">
    <source>
        <dbReference type="EMBL" id="SMB99419.1"/>
    </source>
</evidence>
<dbReference type="Proteomes" id="UP000192266">
    <property type="component" value="Unassembled WGS sequence"/>
</dbReference>
<proteinExistence type="predicted"/>
<feature type="transmembrane region" description="Helical" evidence="1">
    <location>
        <begin position="12"/>
        <end position="29"/>
    </location>
</feature>